<name>A0AAW3ZGP9_9GAMM</name>
<evidence type="ECO:0000256" key="1">
    <source>
        <dbReference type="SAM" id="MobiDB-lite"/>
    </source>
</evidence>
<dbReference type="EMBL" id="JACYTR010000001">
    <property type="protein sequence ID" value="MBD8524140.1"/>
    <property type="molecule type" value="Genomic_DNA"/>
</dbReference>
<gene>
    <name evidence="2" type="ORF">IFO71_00140</name>
</gene>
<evidence type="ECO:0000313" key="2">
    <source>
        <dbReference type="EMBL" id="MBD8524140.1"/>
    </source>
</evidence>
<evidence type="ECO:0000313" key="3">
    <source>
        <dbReference type="Proteomes" id="UP000613768"/>
    </source>
</evidence>
<keyword evidence="3" id="KW-1185">Reference proteome</keyword>
<dbReference type="AlphaFoldDB" id="A0AAW3ZGP9"/>
<reference evidence="2 3" key="1">
    <citation type="submission" date="2020-09" db="EMBL/GenBank/DDBJ databases">
        <title>Pseudoxanthomonas sp. CAU 1598 isolated from sand of Yaerae Beach.</title>
        <authorList>
            <person name="Kim W."/>
        </authorList>
    </citation>
    <scope>NUCLEOTIDE SEQUENCE [LARGE SCALE GENOMIC DNA]</scope>
    <source>
        <strain evidence="2 3">CAU 1598</strain>
    </source>
</reference>
<dbReference type="Proteomes" id="UP000613768">
    <property type="component" value="Unassembled WGS sequence"/>
</dbReference>
<sequence>MRKSITLGLLLVAIGGAVAVMLVESKPSPERGAAQSGLGETAVEEVSTGTTEGRNNEEVADEQHEPRTKSFAFRRNPEPQLSGNARKIYDDLIGNAKAGDAAAAYELTRVLSACRTRTQFPATEERAYIEPHPGLECDGLGDAEFEGIVELLRLAAHGGVIEAQIDFLPVASVPFEDAQYLASHIPEFQRYRDDAIGFLNRAAMRGSVDAMVSLSNQYDGGVLVGRDPVYAYAYAWAAQQSGLVGATFHNHVDGLEAQLTPEQRARALQMANEIRRRCCG</sequence>
<dbReference type="Gene3D" id="1.25.40.10">
    <property type="entry name" value="Tetratricopeptide repeat domain"/>
    <property type="match status" value="1"/>
</dbReference>
<feature type="region of interest" description="Disordered" evidence="1">
    <location>
        <begin position="29"/>
        <end position="79"/>
    </location>
</feature>
<feature type="compositionally biased region" description="Basic and acidic residues" evidence="1">
    <location>
        <begin position="54"/>
        <end position="68"/>
    </location>
</feature>
<dbReference type="RefSeq" id="WP_192027492.1">
    <property type="nucleotide sequence ID" value="NZ_JACYTR010000001.1"/>
</dbReference>
<comment type="caution">
    <text evidence="2">The sequence shown here is derived from an EMBL/GenBank/DDBJ whole genome shotgun (WGS) entry which is preliminary data.</text>
</comment>
<organism evidence="2 3">
    <name type="scientific">Pseudomarimonas arenosa</name>
    <dbReference type="NCBI Taxonomy" id="2774145"/>
    <lineage>
        <taxon>Bacteria</taxon>
        <taxon>Pseudomonadati</taxon>
        <taxon>Pseudomonadota</taxon>
        <taxon>Gammaproteobacteria</taxon>
        <taxon>Lysobacterales</taxon>
        <taxon>Lysobacteraceae</taxon>
        <taxon>Pseudomarimonas</taxon>
    </lineage>
</organism>
<proteinExistence type="predicted"/>
<evidence type="ECO:0008006" key="4">
    <source>
        <dbReference type="Google" id="ProtNLM"/>
    </source>
</evidence>
<protein>
    <recommendedName>
        <fullName evidence="4">Sel1 repeat family protein</fullName>
    </recommendedName>
</protein>
<dbReference type="InterPro" id="IPR011990">
    <property type="entry name" value="TPR-like_helical_dom_sf"/>
</dbReference>
<accession>A0AAW3ZGP9</accession>